<accession>A0A224ZAC4</accession>
<name>A0A224ZAC4_9ACAR</name>
<sequence length="171" mass="18601">MPAHVGISGNEQADTLATTAHHPGVPLTRAVAASDFSRQRLRQLLTTLHPDARVANGKGPKPLPEVGLTKRERATLLRLRTGCVWTAARLFSKGRSRSPACERCGDPETLEHLLCGCPGLAQERSKLTTTYRQQGLPATTVDELLFPSPPKLRALQSLLEFVEATGITTFR</sequence>
<protein>
    <submittedName>
        <fullName evidence="1">Tick transposon</fullName>
    </submittedName>
</protein>
<reference evidence="1" key="1">
    <citation type="journal article" date="2017" name="Parasit. Vectors">
        <title>Sialotranscriptomics of Rhipicephalus zambeziensis reveals intricate expression profiles of secretory proteins and suggests tight temporal transcriptional regulation during blood-feeding.</title>
        <authorList>
            <person name="de Castro M.H."/>
            <person name="de Klerk D."/>
            <person name="Pienaar R."/>
            <person name="Rees D.J.G."/>
            <person name="Mans B.J."/>
        </authorList>
    </citation>
    <scope>NUCLEOTIDE SEQUENCE</scope>
    <source>
        <tissue evidence="1">Salivary glands</tissue>
    </source>
</reference>
<dbReference type="AlphaFoldDB" id="A0A224ZAC4"/>
<proteinExistence type="predicted"/>
<organism evidence="1">
    <name type="scientific">Rhipicephalus zambeziensis</name>
    <dbReference type="NCBI Taxonomy" id="60191"/>
    <lineage>
        <taxon>Eukaryota</taxon>
        <taxon>Metazoa</taxon>
        <taxon>Ecdysozoa</taxon>
        <taxon>Arthropoda</taxon>
        <taxon>Chelicerata</taxon>
        <taxon>Arachnida</taxon>
        <taxon>Acari</taxon>
        <taxon>Parasitiformes</taxon>
        <taxon>Ixodida</taxon>
        <taxon>Ixodoidea</taxon>
        <taxon>Ixodidae</taxon>
        <taxon>Rhipicephalinae</taxon>
        <taxon>Rhipicephalus</taxon>
        <taxon>Rhipicephalus</taxon>
    </lineage>
</organism>
<dbReference type="EMBL" id="GFPF01012446">
    <property type="protein sequence ID" value="MAA23592.1"/>
    <property type="molecule type" value="Transcribed_RNA"/>
</dbReference>
<evidence type="ECO:0000313" key="1">
    <source>
        <dbReference type="EMBL" id="MAA23592.1"/>
    </source>
</evidence>